<dbReference type="Pfam" id="PF01565">
    <property type="entry name" value="FAD_binding_4"/>
    <property type="match status" value="1"/>
</dbReference>
<dbReference type="InterPro" id="IPR016164">
    <property type="entry name" value="FAD-linked_Oxase-like_C"/>
</dbReference>
<keyword evidence="4" id="KW-0472">Membrane</keyword>
<dbReference type="InterPro" id="IPR016166">
    <property type="entry name" value="FAD-bd_PCMH"/>
</dbReference>
<keyword evidence="4" id="KW-1133">Transmembrane helix</keyword>
<evidence type="ECO:0000259" key="5">
    <source>
        <dbReference type="PROSITE" id="PS51387"/>
    </source>
</evidence>
<dbReference type="RefSeq" id="WP_239584275.1">
    <property type="nucleotide sequence ID" value="NZ_JAFBDR010000008.1"/>
</dbReference>
<evidence type="ECO:0000313" key="6">
    <source>
        <dbReference type="EMBL" id="MBM7571362.1"/>
    </source>
</evidence>
<dbReference type="PANTHER" id="PTHR43762">
    <property type="entry name" value="L-GULONOLACTONE OXIDASE"/>
    <property type="match status" value="1"/>
</dbReference>
<organism evidence="6 7">
    <name type="scientific">Aquibacillus albus</name>
    <dbReference type="NCBI Taxonomy" id="1168171"/>
    <lineage>
        <taxon>Bacteria</taxon>
        <taxon>Bacillati</taxon>
        <taxon>Bacillota</taxon>
        <taxon>Bacilli</taxon>
        <taxon>Bacillales</taxon>
        <taxon>Bacillaceae</taxon>
        <taxon>Aquibacillus</taxon>
    </lineage>
</organism>
<comment type="caution">
    <text evidence="6">The sequence shown here is derived from an EMBL/GenBank/DDBJ whole genome shotgun (WGS) entry which is preliminary data.</text>
</comment>
<evidence type="ECO:0000256" key="3">
    <source>
        <dbReference type="ARBA" id="ARBA00023002"/>
    </source>
</evidence>
<dbReference type="SUPFAM" id="SSF56176">
    <property type="entry name" value="FAD-binding/transporter-associated domain-like"/>
    <property type="match status" value="1"/>
</dbReference>
<proteinExistence type="predicted"/>
<keyword evidence="7" id="KW-1185">Reference proteome</keyword>
<dbReference type="PANTHER" id="PTHR43762:SF1">
    <property type="entry name" value="D-ARABINONO-1,4-LACTONE OXIDASE"/>
    <property type="match status" value="1"/>
</dbReference>
<dbReference type="InterPro" id="IPR036318">
    <property type="entry name" value="FAD-bd_PCMH-like_sf"/>
</dbReference>
<feature type="transmembrane region" description="Helical" evidence="4">
    <location>
        <begin position="161"/>
        <end position="180"/>
    </location>
</feature>
<evidence type="ECO:0000313" key="7">
    <source>
        <dbReference type="Proteomes" id="UP001296943"/>
    </source>
</evidence>
<feature type="domain" description="FAD-binding PCMH-type" evidence="5">
    <location>
        <begin position="15"/>
        <end position="185"/>
    </location>
</feature>
<keyword evidence="2" id="KW-0274">FAD</keyword>
<evidence type="ECO:0000256" key="1">
    <source>
        <dbReference type="ARBA" id="ARBA00022630"/>
    </source>
</evidence>
<dbReference type="InterPro" id="IPR006094">
    <property type="entry name" value="Oxid_FAD_bind_N"/>
</dbReference>
<keyword evidence="1" id="KW-0285">Flavoprotein</keyword>
<dbReference type="SUPFAM" id="SSF55103">
    <property type="entry name" value="FAD-linked oxidases, C-terminal domain"/>
    <property type="match status" value="1"/>
</dbReference>
<sequence>MAKSIWKKIAGWGNFPVEPGYVYRPEQMSELSEILRSHDAPNYIAYGLGRSYGDTPLNKDAGVIRTDRFNHMLGFDEATGLLTCEAGVTFKEIIDVFLPRGYYLPVTPGTKLVTVGGAIANDIHGKNHHVDGTFSEFVQTFDLLTASGEVIPCSREMNADVFWATIGGIGLTGFILRATFRLIRVETAYMNVSYEKAENLDQAFDKFAADADYKYSVAWIDCLASGDSLGRSVLMRGDHARLGDLPATVKEPLQPANKFKVKMPVHAPGIALNYWSISAFNKFYYASYKNETKLVEQSSFFHPLDAIKDWNKLYGKKGFVQYQAVFPKDNNPKEGLRRMLTMLSDARRSSFLAVLKSSGPWNGGLLSFPVEGYTLALDIPIKDDGLFPFLRELDQLVLEYGGRVYLAKDSTLERATFQEMYPTWEQFKEIKDNVDPEHLFSSSMSRRLGLTR</sequence>
<dbReference type="InterPro" id="IPR007173">
    <property type="entry name" value="ALO_C"/>
</dbReference>
<dbReference type="InterPro" id="IPR010031">
    <property type="entry name" value="FAD_lactone_oxidase-like"/>
</dbReference>
<keyword evidence="4" id="KW-0812">Transmembrane</keyword>
<dbReference type="EMBL" id="JAFBDR010000008">
    <property type="protein sequence ID" value="MBM7571362.1"/>
    <property type="molecule type" value="Genomic_DNA"/>
</dbReference>
<dbReference type="Gene3D" id="3.30.465.10">
    <property type="match status" value="1"/>
</dbReference>
<protein>
    <submittedName>
        <fullName evidence="6">FAD/FMN-containing dehydrogenase</fullName>
    </submittedName>
</protein>
<dbReference type="PROSITE" id="PS51387">
    <property type="entry name" value="FAD_PCMH"/>
    <property type="match status" value="1"/>
</dbReference>
<evidence type="ECO:0000256" key="4">
    <source>
        <dbReference type="SAM" id="Phobius"/>
    </source>
</evidence>
<name>A0ABS2MZR7_9BACI</name>
<reference evidence="6 7" key="1">
    <citation type="submission" date="2021-01" db="EMBL/GenBank/DDBJ databases">
        <title>Genomic Encyclopedia of Type Strains, Phase IV (KMG-IV): sequencing the most valuable type-strain genomes for metagenomic binning, comparative biology and taxonomic classification.</title>
        <authorList>
            <person name="Goeker M."/>
        </authorList>
    </citation>
    <scope>NUCLEOTIDE SEQUENCE [LARGE SCALE GENOMIC DNA]</scope>
    <source>
        <strain evidence="6 7">DSM 23711</strain>
    </source>
</reference>
<keyword evidence="3" id="KW-0560">Oxidoreductase</keyword>
<dbReference type="Proteomes" id="UP001296943">
    <property type="component" value="Unassembled WGS sequence"/>
</dbReference>
<evidence type="ECO:0000256" key="2">
    <source>
        <dbReference type="ARBA" id="ARBA00022827"/>
    </source>
</evidence>
<accession>A0ABS2MZR7</accession>
<dbReference type="Pfam" id="PF04030">
    <property type="entry name" value="ALO"/>
    <property type="match status" value="1"/>
</dbReference>
<gene>
    <name evidence="6" type="ORF">JOC48_001858</name>
</gene>
<dbReference type="InterPro" id="IPR016169">
    <property type="entry name" value="FAD-bd_PCMH_sub2"/>
</dbReference>